<sequence length="145" mass="15449">MKRGSLTASLCAAVFAVIAAGVPAQAQSMDDAWQSVLRRWVGNGWKPFHEGGYNFTADGNQGRRWGAGLRAGEAVTFGAVCSNCDGVQLILRDGRGNILATANAQRPSSSLSHTPRESSNGSIQLIPVGCRQPACPVRYTSFVRR</sequence>
<protein>
    <submittedName>
        <fullName evidence="3">Uncharacterized protein</fullName>
    </submittedName>
</protein>
<dbReference type="EMBL" id="CP027668">
    <property type="protein sequence ID" value="AVO46120.1"/>
    <property type="molecule type" value="Genomic_DNA"/>
</dbReference>
<keyword evidence="4" id="KW-1185">Reference proteome</keyword>
<dbReference type="KEGG" id="phr:C6569_14140"/>
<organism evidence="3 4">
    <name type="scientific">Phreatobacter cathodiphilus</name>
    <dbReference type="NCBI Taxonomy" id="1868589"/>
    <lineage>
        <taxon>Bacteria</taxon>
        <taxon>Pseudomonadati</taxon>
        <taxon>Pseudomonadota</taxon>
        <taxon>Alphaproteobacteria</taxon>
        <taxon>Hyphomicrobiales</taxon>
        <taxon>Phreatobacteraceae</taxon>
        <taxon>Phreatobacter</taxon>
    </lineage>
</organism>
<proteinExistence type="predicted"/>
<dbReference type="RefSeq" id="WP_106749461.1">
    <property type="nucleotide sequence ID" value="NZ_CP027668.1"/>
</dbReference>
<reference evidence="3 4" key="1">
    <citation type="submission" date="2018-03" db="EMBL/GenBank/DDBJ databases">
        <title>Genome sequencing of Phreatobacter sp.</title>
        <authorList>
            <person name="Kim S.-J."/>
            <person name="Heo J."/>
            <person name="Kwon S.-W."/>
        </authorList>
    </citation>
    <scope>NUCLEOTIDE SEQUENCE [LARGE SCALE GENOMIC DNA]</scope>
    <source>
        <strain evidence="3 4">S-12</strain>
    </source>
</reference>
<feature type="region of interest" description="Disordered" evidence="1">
    <location>
        <begin position="102"/>
        <end position="123"/>
    </location>
</feature>
<dbReference type="OrthoDB" id="9847171at2"/>
<dbReference type="Proteomes" id="UP000237889">
    <property type="component" value="Chromosome"/>
</dbReference>
<dbReference type="AlphaFoldDB" id="A0A2S0ND75"/>
<gene>
    <name evidence="3" type="ORF">C6569_14140</name>
</gene>
<name>A0A2S0ND75_9HYPH</name>
<evidence type="ECO:0000313" key="3">
    <source>
        <dbReference type="EMBL" id="AVO46120.1"/>
    </source>
</evidence>
<accession>A0A2S0ND75</accession>
<keyword evidence="2" id="KW-0732">Signal</keyword>
<evidence type="ECO:0000313" key="4">
    <source>
        <dbReference type="Proteomes" id="UP000237889"/>
    </source>
</evidence>
<feature type="chain" id="PRO_5015570964" evidence="2">
    <location>
        <begin position="27"/>
        <end position="145"/>
    </location>
</feature>
<feature type="signal peptide" evidence="2">
    <location>
        <begin position="1"/>
        <end position="26"/>
    </location>
</feature>
<evidence type="ECO:0000256" key="1">
    <source>
        <dbReference type="SAM" id="MobiDB-lite"/>
    </source>
</evidence>
<evidence type="ECO:0000256" key="2">
    <source>
        <dbReference type="SAM" id="SignalP"/>
    </source>
</evidence>